<dbReference type="Proteomes" id="UP000494222">
    <property type="component" value="Unassembled WGS sequence"/>
</dbReference>
<dbReference type="AlphaFoldDB" id="A0A6P2JM42"/>
<sequence length="329" mass="37766">MSEYPHARPLEQGVEDWRQTAMIRLAGHFNSLATGTTQVPSRSIESPIRGQIADQEVVDYHDAMVAAAGPLFRHFLGSVPHVLEELARVGVALHRVAHQPGQARRFSLLEVDAFDGTCARTLARRSGGRIRTLTTSPNVANEPHFVRDADPASSRFFPESIFALDETKLAACDIAKFGDGFDWTYEMAAFQFYTRNRAAQIAHVKRFMKPDGLAFFLEKLNQPDADEYERREQVKDQLFKSRYFTQEEIAWKRQQMLEQMENGQVTFDVFISALREHFEYVYLLWNSTNFYEFVASNDREHVDRFLMALGPINQPDVFCFEASRIGQRI</sequence>
<protein>
    <recommendedName>
        <fullName evidence="3">Class I SAM-dependent methyltransferase</fullName>
    </recommendedName>
</protein>
<dbReference type="RefSeq" id="WP_208455036.1">
    <property type="nucleotide sequence ID" value="NZ_CABVPL010000010.1"/>
</dbReference>
<organism evidence="1 2">
    <name type="scientific">Burkholderia latens</name>
    <dbReference type="NCBI Taxonomy" id="488446"/>
    <lineage>
        <taxon>Bacteria</taxon>
        <taxon>Pseudomonadati</taxon>
        <taxon>Pseudomonadota</taxon>
        <taxon>Betaproteobacteria</taxon>
        <taxon>Burkholderiales</taxon>
        <taxon>Burkholderiaceae</taxon>
        <taxon>Burkholderia</taxon>
        <taxon>Burkholderia cepacia complex</taxon>
    </lineage>
</organism>
<evidence type="ECO:0000313" key="1">
    <source>
        <dbReference type="EMBL" id="VWB43814.1"/>
    </source>
</evidence>
<dbReference type="EMBL" id="CABVPL010000010">
    <property type="protein sequence ID" value="VWB43814.1"/>
    <property type="molecule type" value="Genomic_DNA"/>
</dbReference>
<evidence type="ECO:0008006" key="3">
    <source>
        <dbReference type="Google" id="ProtNLM"/>
    </source>
</evidence>
<reference evidence="1 2" key="1">
    <citation type="submission" date="2019-09" db="EMBL/GenBank/DDBJ databases">
        <authorList>
            <person name="Depoorter E."/>
        </authorList>
    </citation>
    <scope>NUCLEOTIDE SEQUENCE [LARGE SCALE GENOMIC DNA]</scope>
    <source>
        <strain evidence="1">LMG 24064</strain>
    </source>
</reference>
<gene>
    <name evidence="1" type="ORF">BLA24064_01958</name>
</gene>
<dbReference type="InterPro" id="IPR029063">
    <property type="entry name" value="SAM-dependent_MTases_sf"/>
</dbReference>
<accession>A0A6P2JM42</accession>
<proteinExistence type="predicted"/>
<dbReference type="GeneID" id="99789231"/>
<name>A0A6P2JM42_9BURK</name>
<evidence type="ECO:0000313" key="2">
    <source>
        <dbReference type="Proteomes" id="UP000494222"/>
    </source>
</evidence>
<dbReference type="Gene3D" id="3.40.50.150">
    <property type="entry name" value="Vaccinia Virus protein VP39"/>
    <property type="match status" value="1"/>
</dbReference>